<gene>
    <name evidence="1" type="ORF">ACFPZ3_08660</name>
</gene>
<comment type="caution">
    <text evidence="1">The sequence shown here is derived from an EMBL/GenBank/DDBJ whole genome shotgun (WGS) entry which is preliminary data.</text>
</comment>
<evidence type="ECO:0008006" key="3">
    <source>
        <dbReference type="Google" id="ProtNLM"/>
    </source>
</evidence>
<evidence type="ECO:0000313" key="1">
    <source>
        <dbReference type="EMBL" id="MFC5823917.1"/>
    </source>
</evidence>
<dbReference type="Proteomes" id="UP001596058">
    <property type="component" value="Unassembled WGS sequence"/>
</dbReference>
<dbReference type="EMBL" id="JBHSPA010000011">
    <property type="protein sequence ID" value="MFC5823917.1"/>
    <property type="molecule type" value="Genomic_DNA"/>
</dbReference>
<evidence type="ECO:0000313" key="2">
    <source>
        <dbReference type="Proteomes" id="UP001596058"/>
    </source>
</evidence>
<dbReference type="RefSeq" id="WP_379513447.1">
    <property type="nucleotide sequence ID" value="NZ_JBHSPA010000011.1"/>
</dbReference>
<proteinExistence type="predicted"/>
<accession>A0ABW1CEZ0</accession>
<dbReference type="SUPFAM" id="SSF53300">
    <property type="entry name" value="vWA-like"/>
    <property type="match status" value="1"/>
</dbReference>
<organism evidence="1 2">
    <name type="scientific">Nonomuraea insulae</name>
    <dbReference type="NCBI Taxonomy" id="1616787"/>
    <lineage>
        <taxon>Bacteria</taxon>
        <taxon>Bacillati</taxon>
        <taxon>Actinomycetota</taxon>
        <taxon>Actinomycetes</taxon>
        <taxon>Streptosporangiales</taxon>
        <taxon>Streptosporangiaceae</taxon>
        <taxon>Nonomuraea</taxon>
    </lineage>
</organism>
<reference evidence="2" key="1">
    <citation type="journal article" date="2019" name="Int. J. Syst. Evol. Microbiol.">
        <title>The Global Catalogue of Microorganisms (GCM) 10K type strain sequencing project: providing services to taxonomists for standard genome sequencing and annotation.</title>
        <authorList>
            <consortium name="The Broad Institute Genomics Platform"/>
            <consortium name="The Broad Institute Genome Sequencing Center for Infectious Disease"/>
            <person name="Wu L."/>
            <person name="Ma J."/>
        </authorList>
    </citation>
    <scope>NUCLEOTIDE SEQUENCE [LARGE SCALE GENOMIC DNA]</scope>
    <source>
        <strain evidence="2">CCUG 53903</strain>
    </source>
</reference>
<dbReference type="InterPro" id="IPR036465">
    <property type="entry name" value="vWFA_dom_sf"/>
</dbReference>
<protein>
    <recommendedName>
        <fullName evidence="3">VWFA domain-containing protein</fullName>
    </recommendedName>
</protein>
<sequence length="448" mass="48386">MDIQPLLLHFRTHDVPLALARGGEPVWDDAEFHRSAWLSDPEGYALLALVPGVLPWQRARVLLRILAAAQDGLDDRTRATLAKITRALMFGLPPAYALTALLALRRLRANHKHVTRAMVAFVLEHPEADALIEARRPALVDCFEHALGKATARGCARLIAEGGRARLVAERGRARLVAEGDTGSAYLRRSLLRFTSDPATAVERVRALYAPGTYGATAPQEPPAPLDPLREHPPIVTPTIRGDIAATLVHLYRGGPVAELRPALAGYVARATRGLARLDASVAMVLDTSASMRGYGEREWAVMSQAAALRLVLEQVCDRLTVIETGGREQAPSGSADLASGLLDAVGTHPDLVVVVTDGYENHLPGDLARVAATLPRAGVTTPVVVCLAAFTRGDDLTLRDPAPELPRQSFWHQDDFAGLLPWMFAHCGPGLGWIRTTMLDRLEGGRT</sequence>
<name>A0ABW1CEZ0_9ACTN</name>
<keyword evidence="2" id="KW-1185">Reference proteome</keyword>